<dbReference type="RefSeq" id="WP_219447122.1">
    <property type="nucleotide sequence ID" value="NZ_JAHXCV010000020.1"/>
</dbReference>
<evidence type="ECO:0000256" key="1">
    <source>
        <dbReference type="SAM" id="MobiDB-lite"/>
    </source>
</evidence>
<protein>
    <recommendedName>
        <fullName evidence="5">Viral beta C/D like family protein</fullName>
    </recommendedName>
</protein>
<dbReference type="EMBL" id="JABZSQ010000011">
    <property type="protein sequence ID" value="MBF1414182.1"/>
    <property type="molecule type" value="Genomic_DNA"/>
</dbReference>
<name>A0A930N562_9BACT</name>
<gene>
    <name evidence="3" type="ORF">HXN33_01255</name>
</gene>
<dbReference type="Proteomes" id="UP000757461">
    <property type="component" value="Unassembled WGS sequence"/>
</dbReference>
<feature type="compositionally biased region" description="Basic and acidic residues" evidence="1">
    <location>
        <begin position="155"/>
        <end position="169"/>
    </location>
</feature>
<sequence>MKYQITCDNCGTQFVVEAGEGSTIECECPHCHSTMEVTLPLVSEGQQYTPQAEGIPDPPQKKDGNHNTILWGIVIGLLLLAIGIGAYVAFRPTPPAASTADTTLMDSIPYTAPVEDTPPPVVDTVATDPEEDAPVDESEVEEKRSSEPTDTIDVAPHEEKHQNGTSNRE</sequence>
<reference evidence="3" key="1">
    <citation type="submission" date="2020-04" db="EMBL/GenBank/DDBJ databases">
        <title>Deep metagenomics examines the oral microbiome during advanced dental caries in children, revealing novel taxa and co-occurrences with host molecules.</title>
        <authorList>
            <person name="Baker J.L."/>
            <person name="Morton J.T."/>
            <person name="Dinis M."/>
            <person name="Alvarez R."/>
            <person name="Tran N.C."/>
            <person name="Knight R."/>
            <person name="Edlund A."/>
        </authorList>
    </citation>
    <scope>NUCLEOTIDE SEQUENCE</scope>
    <source>
        <strain evidence="3">JCVI_25_bin.9</strain>
    </source>
</reference>
<evidence type="ECO:0000313" key="3">
    <source>
        <dbReference type="EMBL" id="MBF1414182.1"/>
    </source>
</evidence>
<feature type="transmembrane region" description="Helical" evidence="2">
    <location>
        <begin position="69"/>
        <end position="90"/>
    </location>
</feature>
<feature type="region of interest" description="Disordered" evidence="1">
    <location>
        <begin position="109"/>
        <end position="169"/>
    </location>
</feature>
<keyword evidence="2" id="KW-0812">Transmembrane</keyword>
<organism evidence="3 4">
    <name type="scientific">Prevotella histicola</name>
    <dbReference type="NCBI Taxonomy" id="470565"/>
    <lineage>
        <taxon>Bacteria</taxon>
        <taxon>Pseudomonadati</taxon>
        <taxon>Bacteroidota</taxon>
        <taxon>Bacteroidia</taxon>
        <taxon>Bacteroidales</taxon>
        <taxon>Prevotellaceae</taxon>
        <taxon>Prevotella</taxon>
    </lineage>
</organism>
<dbReference type="AlphaFoldDB" id="A0A930N562"/>
<accession>A0A930N562</accession>
<evidence type="ECO:0000256" key="2">
    <source>
        <dbReference type="SAM" id="Phobius"/>
    </source>
</evidence>
<feature type="compositionally biased region" description="Acidic residues" evidence="1">
    <location>
        <begin position="128"/>
        <end position="140"/>
    </location>
</feature>
<keyword evidence="2" id="KW-1133">Transmembrane helix</keyword>
<comment type="caution">
    <text evidence="3">The sequence shown here is derived from an EMBL/GenBank/DDBJ whole genome shotgun (WGS) entry which is preliminary data.</text>
</comment>
<proteinExistence type="predicted"/>
<evidence type="ECO:0008006" key="5">
    <source>
        <dbReference type="Google" id="ProtNLM"/>
    </source>
</evidence>
<evidence type="ECO:0000313" key="4">
    <source>
        <dbReference type="Proteomes" id="UP000757461"/>
    </source>
</evidence>
<keyword evidence="2" id="KW-0472">Membrane</keyword>